<accession>A0A6B9J7J4</accession>
<dbReference type="EMBL" id="MN710383">
    <property type="protein sequence ID" value="QGZ15327.1"/>
    <property type="molecule type" value="Genomic_DNA"/>
</dbReference>
<evidence type="ECO:0000313" key="2">
    <source>
        <dbReference type="Proteomes" id="UP000431123"/>
    </source>
</evidence>
<protein>
    <submittedName>
        <fullName evidence="1">Uncharacterized protein</fullName>
    </submittedName>
</protein>
<dbReference type="Proteomes" id="UP000431123">
    <property type="component" value="Segment"/>
</dbReference>
<organism evidence="1 2">
    <name type="scientific">Pseudomonas phage pf8_ST274-AUS411</name>
    <dbReference type="NCBI Taxonomy" id="2686285"/>
    <lineage>
        <taxon>Viruses</taxon>
        <taxon>Monodnaviria</taxon>
        <taxon>Loebvirae</taxon>
        <taxon>Hofneiviricota</taxon>
        <taxon>Faserviricetes</taxon>
        <taxon>Tubulavirales</taxon>
        <taxon>Inoviridae</taxon>
        <taxon>Primolicivirus</taxon>
        <taxon>Primolicivirus Pf8</taxon>
    </lineage>
</organism>
<dbReference type="RefSeq" id="YP_010768609.1">
    <property type="nucleotide sequence ID" value="NC_073756.1"/>
</dbReference>
<dbReference type="KEGG" id="vg:80396763"/>
<name>A0A6B9J7J4_9VIRU</name>
<reference evidence="1 2" key="1">
    <citation type="submission" date="2019-11" db="EMBL/GenBank/DDBJ databases">
        <authorList>
            <person name="Ambroa A."/>
            <person name="Blasco L."/>
            <person name="Lopez-Causape C."/>
            <person name="Trastoy R."/>
            <person name="Fernandez-Garcia L."/>
            <person name="Bleriot I."/>
            <person name="Ponce M."/>
            <person name="Pacios O."/>
            <person name="Lopez M."/>
            <person name="Del Campo R."/>
            <person name="Canton R."/>
            <person name="Kidd T.J."/>
            <person name="Bou G."/>
            <person name="Oliver A."/>
            <person name="Tomas M."/>
        </authorList>
    </citation>
    <scope>NUCLEOTIDE SEQUENCE [LARGE SCALE GENOMIC DNA]</scope>
</reference>
<dbReference type="GeneID" id="80396763"/>
<evidence type="ECO:0000313" key="1">
    <source>
        <dbReference type="EMBL" id="QGZ15327.1"/>
    </source>
</evidence>
<keyword evidence="2" id="KW-1185">Reference proteome</keyword>
<sequence length="37" mass="3914">MKSSAVSTLHIDGGLPQAKSCRRLGKQALTTTKPTET</sequence>
<proteinExistence type="predicted"/>